<dbReference type="InterPro" id="IPR011006">
    <property type="entry name" value="CheY-like_superfamily"/>
</dbReference>
<keyword evidence="2" id="KW-0902">Two-component regulatory system</keyword>
<dbReference type="Gene3D" id="3.40.50.2300">
    <property type="match status" value="1"/>
</dbReference>
<gene>
    <name evidence="8" type="ORF">ACFOW7_11375</name>
</gene>
<dbReference type="Pfam" id="PF00072">
    <property type="entry name" value="Response_reg"/>
    <property type="match status" value="1"/>
</dbReference>
<evidence type="ECO:0000313" key="8">
    <source>
        <dbReference type="EMBL" id="MFC4159946.1"/>
    </source>
</evidence>
<accession>A0ABV8MSK8</accession>
<keyword evidence="3" id="KW-0805">Transcription regulation</keyword>
<evidence type="ECO:0000256" key="6">
    <source>
        <dbReference type="PROSITE-ProRule" id="PRU00169"/>
    </source>
</evidence>
<evidence type="ECO:0000259" key="7">
    <source>
        <dbReference type="PROSITE" id="PS50110"/>
    </source>
</evidence>
<keyword evidence="5" id="KW-0804">Transcription</keyword>
<dbReference type="PANTHER" id="PTHR48111">
    <property type="entry name" value="REGULATOR OF RPOS"/>
    <property type="match status" value="1"/>
</dbReference>
<evidence type="ECO:0000256" key="2">
    <source>
        <dbReference type="ARBA" id="ARBA00023012"/>
    </source>
</evidence>
<evidence type="ECO:0000256" key="4">
    <source>
        <dbReference type="ARBA" id="ARBA00023125"/>
    </source>
</evidence>
<proteinExistence type="predicted"/>
<dbReference type="SMART" id="SM00448">
    <property type="entry name" value="REC"/>
    <property type="match status" value="1"/>
</dbReference>
<dbReference type="CDD" id="cd17574">
    <property type="entry name" value="REC_OmpR"/>
    <property type="match status" value="1"/>
</dbReference>
<organism evidence="8 9">
    <name type="scientific">Chitinimonas lacunae</name>
    <dbReference type="NCBI Taxonomy" id="1963018"/>
    <lineage>
        <taxon>Bacteria</taxon>
        <taxon>Pseudomonadati</taxon>
        <taxon>Pseudomonadota</taxon>
        <taxon>Betaproteobacteria</taxon>
        <taxon>Neisseriales</taxon>
        <taxon>Chitinibacteraceae</taxon>
        <taxon>Chitinimonas</taxon>
    </lineage>
</organism>
<evidence type="ECO:0000256" key="3">
    <source>
        <dbReference type="ARBA" id="ARBA00023015"/>
    </source>
</evidence>
<dbReference type="Proteomes" id="UP001595791">
    <property type="component" value="Unassembled WGS sequence"/>
</dbReference>
<comment type="caution">
    <text evidence="8">The sequence shown here is derived from an EMBL/GenBank/DDBJ whole genome shotgun (WGS) entry which is preliminary data.</text>
</comment>
<dbReference type="EMBL" id="JBHSBU010000001">
    <property type="protein sequence ID" value="MFC4159946.1"/>
    <property type="molecule type" value="Genomic_DNA"/>
</dbReference>
<keyword evidence="9" id="KW-1185">Reference proteome</keyword>
<dbReference type="InterPro" id="IPR001789">
    <property type="entry name" value="Sig_transdc_resp-reg_receiver"/>
</dbReference>
<dbReference type="PANTHER" id="PTHR48111:SF1">
    <property type="entry name" value="TWO-COMPONENT RESPONSE REGULATOR ORR33"/>
    <property type="match status" value="1"/>
</dbReference>
<sequence>MERSKLLVVDDDAIVLRKLSALLAPHYEVTMASDAETAQQRIEENCPDLLLLDIEMPGSSGYDLCRQLKRDKPTIPVVFISSHDTLDHRLEAYDAGGQDFVLKTIDAAELIAKVGAVLEVDRRRKELAHAKQSAETTALSIMTSLGEVGVAMEALRRCCQANTAKELAEIAIHTSTEWGLDANVQIRGSGVPLSWGRSGPASPLEVSIIEKSMLAGRMFQFRDRLAINYQWASLLVKNMPIQDEDRAGRMRDHLAIVVEGVNARAETLDAQDRTRQRGAAIIKAAQKVEQAISQFEESYRRQRGATNERLFSLINKIESEFVFLGLTEGQERVITDTVRLAVEDTIAMFDRGLNVEASLHSILEELRSVSRM</sequence>
<keyword evidence="4" id="KW-0238">DNA-binding</keyword>
<reference evidence="9" key="1">
    <citation type="journal article" date="2019" name="Int. J. Syst. Evol. Microbiol.">
        <title>The Global Catalogue of Microorganisms (GCM) 10K type strain sequencing project: providing services to taxonomists for standard genome sequencing and annotation.</title>
        <authorList>
            <consortium name="The Broad Institute Genomics Platform"/>
            <consortium name="The Broad Institute Genome Sequencing Center for Infectious Disease"/>
            <person name="Wu L."/>
            <person name="Ma J."/>
        </authorList>
    </citation>
    <scope>NUCLEOTIDE SEQUENCE [LARGE SCALE GENOMIC DNA]</scope>
    <source>
        <strain evidence="9">LMG 29894</strain>
    </source>
</reference>
<feature type="modified residue" description="4-aspartylphosphate" evidence="6">
    <location>
        <position position="53"/>
    </location>
</feature>
<dbReference type="PROSITE" id="PS50110">
    <property type="entry name" value="RESPONSE_REGULATORY"/>
    <property type="match status" value="1"/>
</dbReference>
<evidence type="ECO:0000256" key="1">
    <source>
        <dbReference type="ARBA" id="ARBA00022553"/>
    </source>
</evidence>
<protein>
    <submittedName>
        <fullName evidence="8">PleD family two-component system response regulator</fullName>
    </submittedName>
</protein>
<name>A0ABV8MSK8_9NEIS</name>
<feature type="domain" description="Response regulatory" evidence="7">
    <location>
        <begin position="5"/>
        <end position="118"/>
    </location>
</feature>
<dbReference type="RefSeq" id="WP_378164243.1">
    <property type="nucleotide sequence ID" value="NZ_JBHSBU010000001.1"/>
</dbReference>
<evidence type="ECO:0000256" key="5">
    <source>
        <dbReference type="ARBA" id="ARBA00023163"/>
    </source>
</evidence>
<evidence type="ECO:0000313" key="9">
    <source>
        <dbReference type="Proteomes" id="UP001595791"/>
    </source>
</evidence>
<keyword evidence="1 6" id="KW-0597">Phosphoprotein</keyword>
<dbReference type="InterPro" id="IPR039420">
    <property type="entry name" value="WalR-like"/>
</dbReference>
<dbReference type="SUPFAM" id="SSF52172">
    <property type="entry name" value="CheY-like"/>
    <property type="match status" value="1"/>
</dbReference>